<accession>A0AAW1KIB1</accession>
<feature type="binding site" evidence="1">
    <location>
        <position position="14"/>
    </location>
    <ligand>
        <name>Zn(2+)</name>
        <dbReference type="ChEBI" id="CHEBI:29105"/>
    </ligand>
</feature>
<evidence type="ECO:0000313" key="3">
    <source>
        <dbReference type="EMBL" id="KAK9717914.1"/>
    </source>
</evidence>
<comment type="caution">
    <text evidence="3">The sequence shown here is derived from an EMBL/GenBank/DDBJ whole genome shotgun (WGS) entry which is preliminary data.</text>
</comment>
<proteinExistence type="predicted"/>
<dbReference type="GO" id="GO:0005634">
    <property type="term" value="C:nucleus"/>
    <property type="evidence" value="ECO:0007669"/>
    <property type="project" value="InterPro"/>
</dbReference>
<feature type="binding site" evidence="1">
    <location>
        <position position="60"/>
    </location>
    <ligand>
        <name>Zn(2+)</name>
        <dbReference type="ChEBI" id="CHEBI:29105"/>
    </ligand>
</feature>
<evidence type="ECO:0000259" key="2">
    <source>
        <dbReference type="PROSITE" id="PS51915"/>
    </source>
</evidence>
<dbReference type="AlphaFoldDB" id="A0AAW1KIB1"/>
<dbReference type="EMBL" id="JASPKY010000235">
    <property type="protein sequence ID" value="KAK9717914.1"/>
    <property type="molecule type" value="Genomic_DNA"/>
</dbReference>
<gene>
    <name evidence="3" type="ORF">QE152_g23486</name>
</gene>
<evidence type="ECO:0000313" key="4">
    <source>
        <dbReference type="Proteomes" id="UP001458880"/>
    </source>
</evidence>
<organism evidence="3 4">
    <name type="scientific">Popillia japonica</name>
    <name type="common">Japanese beetle</name>
    <dbReference type="NCBI Taxonomy" id="7064"/>
    <lineage>
        <taxon>Eukaryota</taxon>
        <taxon>Metazoa</taxon>
        <taxon>Ecdysozoa</taxon>
        <taxon>Arthropoda</taxon>
        <taxon>Hexapoda</taxon>
        <taxon>Insecta</taxon>
        <taxon>Pterygota</taxon>
        <taxon>Neoptera</taxon>
        <taxon>Endopterygota</taxon>
        <taxon>Coleoptera</taxon>
        <taxon>Polyphaga</taxon>
        <taxon>Scarabaeiformia</taxon>
        <taxon>Scarabaeidae</taxon>
        <taxon>Rutelinae</taxon>
        <taxon>Popillia</taxon>
    </lineage>
</organism>
<dbReference type="PROSITE" id="PS51915">
    <property type="entry name" value="ZAD"/>
    <property type="match status" value="1"/>
</dbReference>
<sequence length="203" mass="23064">MKTNPKVILTCRTCLEMNKTYVNMFKHHEREKLLSELLRECVPIQVEQSDGLPTHMCTNCAEKLCIVWDFKSMAMVSNLKLQMRRRIALALVPTDNTDKGNESRSEDSKNITSECIIKEETSTENVDVILSPAVADVIPTAEDNYNMPEAVEQNDLSKTIIECEPNISDEDNKFPDDSIDTISENTEINFVDSEKIITDKESE</sequence>
<keyword evidence="4" id="KW-1185">Reference proteome</keyword>
<feature type="domain" description="ZAD" evidence="2">
    <location>
        <begin position="9"/>
        <end position="84"/>
    </location>
</feature>
<name>A0AAW1KIB1_POPJA</name>
<dbReference type="SMART" id="SM00868">
    <property type="entry name" value="zf-AD"/>
    <property type="match status" value="1"/>
</dbReference>
<dbReference type="GO" id="GO:0008270">
    <property type="term" value="F:zinc ion binding"/>
    <property type="evidence" value="ECO:0007669"/>
    <property type="project" value="UniProtKB-UniRule"/>
</dbReference>
<dbReference type="SUPFAM" id="SSF57716">
    <property type="entry name" value="Glucocorticoid receptor-like (DNA-binding domain)"/>
    <property type="match status" value="1"/>
</dbReference>
<reference evidence="3 4" key="1">
    <citation type="journal article" date="2024" name="BMC Genomics">
        <title>De novo assembly and annotation of Popillia japonica's genome with initial clues to its potential as an invasive pest.</title>
        <authorList>
            <person name="Cucini C."/>
            <person name="Boschi S."/>
            <person name="Funari R."/>
            <person name="Cardaioli E."/>
            <person name="Iannotti N."/>
            <person name="Marturano G."/>
            <person name="Paoli F."/>
            <person name="Bruttini M."/>
            <person name="Carapelli A."/>
            <person name="Frati F."/>
            <person name="Nardi F."/>
        </authorList>
    </citation>
    <scope>NUCLEOTIDE SEQUENCE [LARGE SCALE GENOMIC DNA]</scope>
    <source>
        <strain evidence="3">DMR45628</strain>
    </source>
</reference>
<keyword evidence="1" id="KW-0862">Zinc</keyword>
<keyword evidence="1" id="KW-0479">Metal-binding</keyword>
<evidence type="ECO:0000256" key="1">
    <source>
        <dbReference type="PROSITE-ProRule" id="PRU01263"/>
    </source>
</evidence>
<feature type="binding site" evidence="1">
    <location>
        <position position="57"/>
    </location>
    <ligand>
        <name>Zn(2+)</name>
        <dbReference type="ChEBI" id="CHEBI:29105"/>
    </ligand>
</feature>
<dbReference type="Gene3D" id="3.40.1800.20">
    <property type="match status" value="1"/>
</dbReference>
<dbReference type="InterPro" id="IPR012934">
    <property type="entry name" value="Znf_AD"/>
</dbReference>
<dbReference type="Pfam" id="PF07776">
    <property type="entry name" value="zf-AD"/>
    <property type="match status" value="1"/>
</dbReference>
<keyword evidence="1 3" id="KW-0863">Zinc-finger</keyword>
<dbReference type="Proteomes" id="UP001458880">
    <property type="component" value="Unassembled WGS sequence"/>
</dbReference>
<protein>
    <submittedName>
        <fullName evidence="3">Zinc-finger associated domain (Zf-AD)</fullName>
    </submittedName>
</protein>
<feature type="binding site" evidence="1">
    <location>
        <position position="11"/>
    </location>
    <ligand>
        <name>Zn(2+)</name>
        <dbReference type="ChEBI" id="CHEBI:29105"/>
    </ligand>
</feature>